<keyword evidence="2" id="KW-1185">Reference proteome</keyword>
<gene>
    <name evidence="1" type="ORF">B0H15DRAFT_137329</name>
</gene>
<sequence length="279" mass="29893">MKSPPAHDGHVAPRRKLLDDSGFERMHSIKIELGLASSSAPTSSVQAMRPGPAALKHLAPCTTRMACTGIFYRVSSTHGCTTPWVRGLGLAGVPLPSDYSRGDTLCPRGGRTSLSMPRASCTAGCAAALRRRQGLPDARGRYPVCRRIRPKGARRRRWLRNGCCSCRCTVLICADLRAAPIYHYPVGCASAARGEARPCSWPSRCAGTSAQQGRVCLAASSPGSSSSPCIEDRRLLVVDGCVCNEHQHTRGLQLRSSVGLPEGGFDDAVSQATRCHTRR</sequence>
<dbReference type="AlphaFoldDB" id="A0AAD6XRT9"/>
<organism evidence="1 2">
    <name type="scientific">Mycena belliarum</name>
    <dbReference type="NCBI Taxonomy" id="1033014"/>
    <lineage>
        <taxon>Eukaryota</taxon>
        <taxon>Fungi</taxon>
        <taxon>Dikarya</taxon>
        <taxon>Basidiomycota</taxon>
        <taxon>Agaricomycotina</taxon>
        <taxon>Agaricomycetes</taxon>
        <taxon>Agaricomycetidae</taxon>
        <taxon>Agaricales</taxon>
        <taxon>Marasmiineae</taxon>
        <taxon>Mycenaceae</taxon>
        <taxon>Mycena</taxon>
    </lineage>
</organism>
<reference evidence="1" key="1">
    <citation type="submission" date="2023-03" db="EMBL/GenBank/DDBJ databases">
        <title>Massive genome expansion in bonnet fungi (Mycena s.s.) driven by repeated elements and novel gene families across ecological guilds.</title>
        <authorList>
            <consortium name="Lawrence Berkeley National Laboratory"/>
            <person name="Harder C.B."/>
            <person name="Miyauchi S."/>
            <person name="Viragh M."/>
            <person name="Kuo A."/>
            <person name="Thoen E."/>
            <person name="Andreopoulos B."/>
            <person name="Lu D."/>
            <person name="Skrede I."/>
            <person name="Drula E."/>
            <person name="Henrissat B."/>
            <person name="Morin E."/>
            <person name="Kohler A."/>
            <person name="Barry K."/>
            <person name="LaButti K."/>
            <person name="Morin E."/>
            <person name="Salamov A."/>
            <person name="Lipzen A."/>
            <person name="Mereny Z."/>
            <person name="Hegedus B."/>
            <person name="Baldrian P."/>
            <person name="Stursova M."/>
            <person name="Weitz H."/>
            <person name="Taylor A."/>
            <person name="Grigoriev I.V."/>
            <person name="Nagy L.G."/>
            <person name="Martin F."/>
            <person name="Kauserud H."/>
        </authorList>
    </citation>
    <scope>NUCLEOTIDE SEQUENCE</scope>
    <source>
        <strain evidence="1">CBHHK173m</strain>
    </source>
</reference>
<dbReference type="Proteomes" id="UP001222325">
    <property type="component" value="Unassembled WGS sequence"/>
</dbReference>
<name>A0AAD6XRT9_9AGAR</name>
<dbReference type="EMBL" id="JARJCN010000014">
    <property type="protein sequence ID" value="KAJ7094748.1"/>
    <property type="molecule type" value="Genomic_DNA"/>
</dbReference>
<comment type="caution">
    <text evidence="1">The sequence shown here is derived from an EMBL/GenBank/DDBJ whole genome shotgun (WGS) entry which is preliminary data.</text>
</comment>
<accession>A0AAD6XRT9</accession>
<proteinExistence type="predicted"/>
<evidence type="ECO:0000313" key="1">
    <source>
        <dbReference type="EMBL" id="KAJ7094748.1"/>
    </source>
</evidence>
<evidence type="ECO:0000313" key="2">
    <source>
        <dbReference type="Proteomes" id="UP001222325"/>
    </source>
</evidence>
<protein>
    <submittedName>
        <fullName evidence="1">Uncharacterized protein</fullName>
    </submittedName>
</protein>